<evidence type="ECO:0000313" key="3">
    <source>
        <dbReference type="Proteomes" id="UP000278807"/>
    </source>
</evidence>
<keyword evidence="3" id="KW-1185">Reference proteome</keyword>
<evidence type="ECO:0000313" key="4">
    <source>
        <dbReference type="WBParaSite" id="HNAJ_0001299101-mRNA-1"/>
    </source>
</evidence>
<organism evidence="4">
    <name type="scientific">Rodentolepis nana</name>
    <name type="common">Dwarf tapeworm</name>
    <name type="synonym">Hymenolepis nana</name>
    <dbReference type="NCBI Taxonomy" id="102285"/>
    <lineage>
        <taxon>Eukaryota</taxon>
        <taxon>Metazoa</taxon>
        <taxon>Spiralia</taxon>
        <taxon>Lophotrochozoa</taxon>
        <taxon>Platyhelminthes</taxon>
        <taxon>Cestoda</taxon>
        <taxon>Eucestoda</taxon>
        <taxon>Cyclophyllidea</taxon>
        <taxon>Hymenolepididae</taxon>
        <taxon>Rodentolepis</taxon>
    </lineage>
</organism>
<reference evidence="2 3" key="2">
    <citation type="submission" date="2018-11" db="EMBL/GenBank/DDBJ databases">
        <authorList>
            <consortium name="Pathogen Informatics"/>
        </authorList>
    </citation>
    <scope>NUCLEOTIDE SEQUENCE [LARGE SCALE GENOMIC DNA]</scope>
</reference>
<gene>
    <name evidence="2" type="ORF">HNAJ_LOCUS12965</name>
</gene>
<accession>A0A0R3TYP2</accession>
<dbReference type="Gene3D" id="1.20.58.60">
    <property type="match status" value="1"/>
</dbReference>
<reference evidence="4" key="1">
    <citation type="submission" date="2017-02" db="UniProtKB">
        <authorList>
            <consortium name="WormBaseParasite"/>
        </authorList>
    </citation>
    <scope>IDENTIFICATION</scope>
</reference>
<sequence>MIGEGHPPSEKFRVSIDEVHALWAELKQALADRQAALVQNEVAQQYLFDASEAEAWMGEQELYLMGEEKTKDEQGATNAIKKHEQGFKIEEYPKTRTVIDHVLGYFHLP</sequence>
<dbReference type="PANTHER" id="PTHR11915">
    <property type="entry name" value="SPECTRIN/FILAMIN RELATED CYTOSKELETAL PROTEIN"/>
    <property type="match status" value="1"/>
</dbReference>
<evidence type="ECO:0000313" key="2">
    <source>
        <dbReference type="EMBL" id="VDO14574.1"/>
    </source>
</evidence>
<dbReference type="InterPro" id="IPR018159">
    <property type="entry name" value="Spectrin/alpha-actinin"/>
</dbReference>
<dbReference type="CDD" id="cd00176">
    <property type="entry name" value="SPEC"/>
    <property type="match status" value="1"/>
</dbReference>
<dbReference type="EMBL" id="UZAE01014832">
    <property type="protein sequence ID" value="VDO14574.1"/>
    <property type="molecule type" value="Genomic_DNA"/>
</dbReference>
<dbReference type="WBParaSite" id="HNAJ_0001299101-mRNA-1">
    <property type="protein sequence ID" value="HNAJ_0001299101-mRNA-1"/>
    <property type="gene ID" value="HNAJ_0001299101"/>
</dbReference>
<dbReference type="Pfam" id="PF00435">
    <property type="entry name" value="Spectrin"/>
    <property type="match status" value="1"/>
</dbReference>
<keyword evidence="1" id="KW-0677">Repeat</keyword>
<evidence type="ECO:0000256" key="1">
    <source>
        <dbReference type="ARBA" id="ARBA00022737"/>
    </source>
</evidence>
<protein>
    <submittedName>
        <fullName evidence="4">Spectrin alpha chain</fullName>
    </submittedName>
</protein>
<dbReference type="AlphaFoldDB" id="A0A0R3TYP2"/>
<name>A0A0R3TYP2_RODNA</name>
<dbReference type="InterPro" id="IPR002017">
    <property type="entry name" value="Spectrin_repeat"/>
</dbReference>
<proteinExistence type="predicted"/>
<dbReference type="SUPFAM" id="SSF46966">
    <property type="entry name" value="Spectrin repeat"/>
    <property type="match status" value="1"/>
</dbReference>
<dbReference type="Proteomes" id="UP000278807">
    <property type="component" value="Unassembled WGS sequence"/>
</dbReference>
<dbReference type="OrthoDB" id="6275558at2759"/>
<dbReference type="STRING" id="102285.A0A0R3TYP2"/>